<name>A0A0G4GDB6_9ALVE</name>
<feature type="compositionally biased region" description="Low complexity" evidence="1">
    <location>
        <begin position="112"/>
        <end position="123"/>
    </location>
</feature>
<sequence length="788" mass="87536">MESQGSQNGENYLGFPLGFKKEFVDKWHSSVSYHGINEQGKHVLRCDLCSAEYKKEILYTLKSGFSTAGFEEDHDGKKHAHAVKSQQLKKNPKGGIKKFTQAQTSPNKKAKTGQSASASSQATPSVSEQTRVQGVSSRSGAAAAAATGPESGPLAPQSPPTTQATAVSSAAVSLSSAVSHHPSTPLPCHGVCLVRGMGAARFKTLKAQEQYTDILQIYHKQEGAQFKIVWGGEIAWARKQIHAQSCTTLSTDKEGHHTFTKVREYLPSGMVWWQCSDCSILEGMGAESPVQKQYTGLMCFMNIENAFEFKVQRPLAGVMVEFSEEEEAQIWSFKSFKQSDYDRYNREACEKLRDRIEAYEEYRKIFSENKKLKAEIGEISADSFLAKFLHLYREKKFSDPFLQMARCLTERLSGNKRAPLGEEWQAVVIAVSAHSAACRKLLQKHLVAHTERHEYRLHQKWGGKEKVPIPPATLGEEPILATLVTTLDNIAAHHGLIKEQPGECGILSDSTTLLKSVMKVPYDDYIVGGTYGYHRVPTEQGKSIQETAKDKSVLKHLADSVCATVLVVHGEVMVREVLNLLPHTKPSVKEPNDYLALHTKAVTRHPCFALLHVTVDGDSFLLPIVTRNLSQFLHGEITVIWFNDCPHSVKGLHRNFVGGTSTLSFGEGWPLDLGLLWETGINERCFNLKDMTADFTPFVFAMPTSVEKVARVDVPARLVLPVLLFQLALRSVQMVVLSSSTLDPTKQETLTENITGLWTSFLLMDSIRGWAAMHPQVTCTEKEENMQT</sequence>
<proteinExistence type="predicted"/>
<accession>A0A0G4GDB6</accession>
<evidence type="ECO:0000313" key="2">
    <source>
        <dbReference type="EMBL" id="CEM27264.1"/>
    </source>
</evidence>
<dbReference type="VEuPathDB" id="CryptoDB:Cvel_620"/>
<evidence type="ECO:0000256" key="1">
    <source>
        <dbReference type="SAM" id="MobiDB-lite"/>
    </source>
</evidence>
<dbReference type="PhylomeDB" id="A0A0G4GDB6"/>
<dbReference type="AlphaFoldDB" id="A0A0G4GDB6"/>
<dbReference type="EMBL" id="CDMZ01001104">
    <property type="protein sequence ID" value="CEM27264.1"/>
    <property type="molecule type" value="Genomic_DNA"/>
</dbReference>
<feature type="compositionally biased region" description="Polar residues" evidence="1">
    <location>
        <begin position="124"/>
        <end position="139"/>
    </location>
</feature>
<organism evidence="2">
    <name type="scientific">Chromera velia CCMP2878</name>
    <dbReference type="NCBI Taxonomy" id="1169474"/>
    <lineage>
        <taxon>Eukaryota</taxon>
        <taxon>Sar</taxon>
        <taxon>Alveolata</taxon>
        <taxon>Colpodellida</taxon>
        <taxon>Chromeraceae</taxon>
        <taxon>Chromera</taxon>
    </lineage>
</organism>
<gene>
    <name evidence="2" type="ORF">Cvel_620</name>
</gene>
<protein>
    <submittedName>
        <fullName evidence="2">Uncharacterized protein</fullName>
    </submittedName>
</protein>
<reference evidence="2" key="1">
    <citation type="submission" date="2014-11" db="EMBL/GenBank/DDBJ databases">
        <authorList>
            <person name="Otto D Thomas"/>
            <person name="Naeem Raeece"/>
        </authorList>
    </citation>
    <scope>NUCLEOTIDE SEQUENCE</scope>
</reference>
<feature type="region of interest" description="Disordered" evidence="1">
    <location>
        <begin position="71"/>
        <end position="168"/>
    </location>
</feature>